<name>A0A2A6RHU8_9CHLR</name>
<dbReference type="EMBL" id="NQWI01000063">
    <property type="protein sequence ID" value="PDW02521.1"/>
    <property type="molecule type" value="Genomic_DNA"/>
</dbReference>
<gene>
    <name evidence="2" type="ORF">CJ255_13465</name>
</gene>
<dbReference type="Proteomes" id="UP000220527">
    <property type="component" value="Unassembled WGS sequence"/>
</dbReference>
<feature type="transmembrane region" description="Helical" evidence="1">
    <location>
        <begin position="153"/>
        <end position="169"/>
    </location>
</feature>
<keyword evidence="1" id="KW-0472">Membrane</keyword>
<feature type="transmembrane region" description="Helical" evidence="1">
    <location>
        <begin position="6"/>
        <end position="21"/>
    </location>
</feature>
<keyword evidence="1" id="KW-1133">Transmembrane helix</keyword>
<evidence type="ECO:0000313" key="3">
    <source>
        <dbReference type="Proteomes" id="UP000220527"/>
    </source>
</evidence>
<organism evidence="2 3">
    <name type="scientific">Candidatus Viridilinea mediisalina</name>
    <dbReference type="NCBI Taxonomy" id="2024553"/>
    <lineage>
        <taxon>Bacteria</taxon>
        <taxon>Bacillati</taxon>
        <taxon>Chloroflexota</taxon>
        <taxon>Chloroflexia</taxon>
        <taxon>Chloroflexales</taxon>
        <taxon>Chloroflexineae</taxon>
        <taxon>Oscillochloridaceae</taxon>
        <taxon>Candidatus Viridilinea</taxon>
    </lineage>
</organism>
<evidence type="ECO:0000313" key="2">
    <source>
        <dbReference type="EMBL" id="PDW02521.1"/>
    </source>
</evidence>
<feature type="transmembrane region" description="Helical" evidence="1">
    <location>
        <begin position="28"/>
        <end position="47"/>
    </location>
</feature>
<feature type="transmembrane region" description="Helical" evidence="1">
    <location>
        <begin position="207"/>
        <end position="228"/>
    </location>
</feature>
<accession>A0A2A6RHU8</accession>
<feature type="transmembrane region" description="Helical" evidence="1">
    <location>
        <begin position="121"/>
        <end position="141"/>
    </location>
</feature>
<dbReference type="RefSeq" id="WP_097644626.1">
    <property type="nucleotide sequence ID" value="NZ_NQWI01000063.1"/>
</dbReference>
<protein>
    <submittedName>
        <fullName evidence="2">Uncharacterized protein</fullName>
    </submittedName>
</protein>
<keyword evidence="1" id="KW-0812">Transmembrane</keyword>
<keyword evidence="3" id="KW-1185">Reference proteome</keyword>
<feature type="transmembrane region" description="Helical" evidence="1">
    <location>
        <begin position="176"/>
        <end position="195"/>
    </location>
</feature>
<comment type="caution">
    <text evidence="2">The sequence shown here is derived from an EMBL/GenBank/DDBJ whole genome shotgun (WGS) entry which is preliminary data.</text>
</comment>
<dbReference type="AlphaFoldDB" id="A0A2A6RHU8"/>
<feature type="transmembrane region" description="Helical" evidence="1">
    <location>
        <begin position="53"/>
        <end position="83"/>
    </location>
</feature>
<dbReference type="OrthoDB" id="155772at2"/>
<sequence>MEMNWFLLGIGITAAVILLFRDWRVTVLALLVNYMSIALFLAEQQFITPDLDLFGLALSTLVVMQVITGFAVTLILAITALTFSREYGLESLDEFGLSELRRAARAAQRQQATQPFQWGDYVLPFWSGVLALMASLTLPQLYPIAPSVASDFAWYWLGLTGLLTIATASDLLKVGLGLLLCASAINLIYTAVVSMPTASGLNVMPLGMLSVFNIFLALAIAYLSGLLYGRLKTLELGELYRR</sequence>
<evidence type="ECO:0000256" key="1">
    <source>
        <dbReference type="SAM" id="Phobius"/>
    </source>
</evidence>
<proteinExistence type="predicted"/>
<reference evidence="3" key="1">
    <citation type="submission" date="2017-08" db="EMBL/GenBank/DDBJ databases">
        <authorList>
            <person name="Grouzdev D.S."/>
            <person name="Gaisin V.A."/>
            <person name="Rysina M.S."/>
            <person name="Gorlenko V.M."/>
        </authorList>
    </citation>
    <scope>NUCLEOTIDE SEQUENCE [LARGE SCALE GENOMIC DNA]</scope>
    <source>
        <strain evidence="3">Kir15-3F</strain>
    </source>
</reference>